<evidence type="ECO:0000313" key="5">
    <source>
        <dbReference type="EMBL" id="KAK3517047.1"/>
    </source>
</evidence>
<dbReference type="Gene3D" id="4.10.60.10">
    <property type="entry name" value="Zinc finger, CCHC-type"/>
    <property type="match status" value="1"/>
</dbReference>
<evidence type="ECO:0000256" key="2">
    <source>
        <dbReference type="SAM" id="MobiDB-lite"/>
    </source>
</evidence>
<dbReference type="InterPro" id="IPR043502">
    <property type="entry name" value="DNA/RNA_pol_sf"/>
</dbReference>
<evidence type="ECO:0000313" key="6">
    <source>
        <dbReference type="Proteomes" id="UP001274896"/>
    </source>
</evidence>
<evidence type="ECO:0000259" key="4">
    <source>
        <dbReference type="PROSITE" id="PS50878"/>
    </source>
</evidence>
<reference evidence="5" key="1">
    <citation type="submission" date="2023-06" db="EMBL/GenBank/DDBJ databases">
        <title>Male Hemibagrus guttatus genome.</title>
        <authorList>
            <person name="Bian C."/>
        </authorList>
    </citation>
    <scope>NUCLEOTIDE SEQUENCE</scope>
    <source>
        <strain evidence="5">Male_cb2023</strain>
        <tissue evidence="5">Muscle</tissue>
    </source>
</reference>
<dbReference type="PROSITE" id="PS50158">
    <property type="entry name" value="ZF_CCHC"/>
    <property type="match status" value="1"/>
</dbReference>
<feature type="compositionally biased region" description="Low complexity" evidence="2">
    <location>
        <begin position="435"/>
        <end position="461"/>
    </location>
</feature>
<feature type="compositionally biased region" description="Polar residues" evidence="2">
    <location>
        <begin position="466"/>
        <end position="477"/>
    </location>
</feature>
<dbReference type="PANTHER" id="PTHR19446">
    <property type="entry name" value="REVERSE TRANSCRIPTASES"/>
    <property type="match status" value="1"/>
</dbReference>
<dbReference type="EMBL" id="JAUCMX010000019">
    <property type="protein sequence ID" value="KAK3517047.1"/>
    <property type="molecule type" value="Genomic_DNA"/>
</dbReference>
<dbReference type="GO" id="GO:0008270">
    <property type="term" value="F:zinc ion binding"/>
    <property type="evidence" value="ECO:0007669"/>
    <property type="project" value="UniProtKB-KW"/>
</dbReference>
<feature type="domain" description="Reverse transcriptase" evidence="4">
    <location>
        <begin position="805"/>
        <end position="1075"/>
    </location>
</feature>
<dbReference type="Proteomes" id="UP001274896">
    <property type="component" value="Unassembled WGS sequence"/>
</dbReference>
<feature type="compositionally biased region" description="Basic and acidic residues" evidence="2">
    <location>
        <begin position="494"/>
        <end position="505"/>
    </location>
</feature>
<dbReference type="SUPFAM" id="SSF57756">
    <property type="entry name" value="Retrovirus zinc finger-like domains"/>
    <property type="match status" value="1"/>
</dbReference>
<dbReference type="SUPFAM" id="SSF56672">
    <property type="entry name" value="DNA/RNA polymerases"/>
    <property type="match status" value="1"/>
</dbReference>
<keyword evidence="6" id="KW-1185">Reference proteome</keyword>
<proteinExistence type="predicted"/>
<dbReference type="SMART" id="SM00343">
    <property type="entry name" value="ZnF_C2HC"/>
    <property type="match status" value="1"/>
</dbReference>
<dbReference type="Pfam" id="PF00098">
    <property type="entry name" value="zf-CCHC"/>
    <property type="match status" value="1"/>
</dbReference>
<gene>
    <name evidence="5" type="ORF">QTP70_033837</name>
</gene>
<feature type="domain" description="CCHC-type" evidence="3">
    <location>
        <begin position="404"/>
        <end position="420"/>
    </location>
</feature>
<keyword evidence="1" id="KW-0862">Zinc</keyword>
<feature type="region of interest" description="Disordered" evidence="2">
    <location>
        <begin position="417"/>
        <end position="588"/>
    </location>
</feature>
<protein>
    <recommendedName>
        <fullName evidence="7">Reverse transcriptase</fullName>
    </recommendedName>
</protein>
<dbReference type="Pfam" id="PF00078">
    <property type="entry name" value="RVT_1"/>
    <property type="match status" value="1"/>
</dbReference>
<feature type="compositionally biased region" description="Basic residues" evidence="2">
    <location>
        <begin position="560"/>
        <end position="575"/>
    </location>
</feature>
<dbReference type="InterPro" id="IPR000477">
    <property type="entry name" value="RT_dom"/>
</dbReference>
<dbReference type="CDD" id="cd01650">
    <property type="entry name" value="RT_nLTR_like"/>
    <property type="match status" value="1"/>
</dbReference>
<keyword evidence="1" id="KW-0479">Metal-binding</keyword>
<dbReference type="InterPro" id="IPR036875">
    <property type="entry name" value="Znf_CCHC_sf"/>
</dbReference>
<organism evidence="5 6">
    <name type="scientific">Hemibagrus guttatus</name>
    <dbReference type="NCBI Taxonomy" id="175788"/>
    <lineage>
        <taxon>Eukaryota</taxon>
        <taxon>Metazoa</taxon>
        <taxon>Chordata</taxon>
        <taxon>Craniata</taxon>
        <taxon>Vertebrata</taxon>
        <taxon>Euteleostomi</taxon>
        <taxon>Actinopterygii</taxon>
        <taxon>Neopterygii</taxon>
        <taxon>Teleostei</taxon>
        <taxon>Ostariophysi</taxon>
        <taxon>Siluriformes</taxon>
        <taxon>Bagridae</taxon>
        <taxon>Hemibagrus</taxon>
    </lineage>
</organism>
<dbReference type="InterPro" id="IPR001878">
    <property type="entry name" value="Znf_CCHC"/>
</dbReference>
<accession>A0AAE0QAL9</accession>
<evidence type="ECO:0008006" key="7">
    <source>
        <dbReference type="Google" id="ProtNLM"/>
    </source>
</evidence>
<comment type="caution">
    <text evidence="5">The sequence shown here is derived from an EMBL/GenBank/DDBJ whole genome shotgun (WGS) entry which is preliminary data.</text>
</comment>
<sequence>MLSSVSIRKCLLGNGITKLGHLLNEEGWIPTEELKAVTGLRSSRLAAKLQEELCNTLPSSYRTYIGQRHGTKQDRKSDEEFPGLRILPAVRTEEEDAVTDSILSFKAPQTSLKDMTKKGIYHITVKVLHKECLKRQKASRWPGMLNRTSSCGTGGGTLYKPPVEKRTADLQWRIIHGAVATDGHVAHLDPAVKGECRFCGEKEDLEHLVLKRQRLKGLFKLLKSFLGSMVMADPNATVCERLTRRHGVRIVCAASVEDFCLAVGNVVGHENIVSASRMNSAIVVFLNDVEKVRKLTQNGIVVNNEMILVSPLSSPAKKVMLSNVPPFISDEAIGKELSRYRRMVSPIKKIPLGCKSPLVKHWVSFRRMVFMVFKEGVGELNVVFKFTVEDFDYNIFVSSDTDIKCFKCGQTGHLARACPERQSDPGVSERPGQDAAEPAGVVPPAAAVRPAAEGPGAAAAPDLTESEPQAQTPTGATSAPEKPRTAEPAAAEPRSARPDRKKPWSTEKSSVGSGAVLEPPALTEAGAEVQGNRMETPDTTPVQGDGGDVDMADEPVFKVPNKRKKQGKGQGKKQARKDTKVEERESDSDDCISDSVLTFDSQEEQINVVYSAEDIKEFLRNTKWQKNVALEEFFPDRKQFIHDVKFFRREGAFVDVEIFRLKKLITRYTLNVTRDIVRSLKAVEIEIVELQRLEATGDRGHIEALKKSGDLLSEPTEIRKQTVSFYSKLYSSEWSGAQVVEDSFLVGLPKLSERAARELDRELSLEELHEALQRMENGRASGIDGLPAEFYKAFWAVIGQDVLDVLRDSIQRGELPLRAVLTLLPKKGDLTHLKNWRPVSLLCTDYKLLSKALASRLTKVMERLIHQDQTYCVPDRSIFDNVYLIRDILDVSRLLGLKTGLIFLDQEKAFDRVEHEYLWKVLETFGFNPGFVAMIRVLYCEIESVLKVNGGLCAPFRVYRGIRQGCSLSGMLYSLAIEPLLNKLRSFLSGLNIPHANASVYLSAYADDLVVMINTQEDVNVLAAILNDFQILSSAKVNWTKSEAILVGEWGGGQPSLPGGLAWKRGGFKYLGVYLGTNEFLNKNWEGSVEHVKGRLSRWKRLVPKMFYRGRTLVINNLAASSLWHKLACVDPPPNLLANIQAQLVDFFWDGLHWIPQSVLHLPKEEGGQGLVQLSSRAAAFRLQFIQRLLTGPRDLVWRAAASGLLCTVKGLGLDRALFLMDTKMLDISGLPMFYRGLFKIWNVFKKQNKGCRSVHWLLEEPLVYGGRLDISGVTVPALSRTLVSSGIVTLRELVNITGSDLLRAEDLAARMGLRSRRVVNQLLHRWRSALTSEERVQLMDYQHTETGPAEDESFPRLNIAPDLDGCAGPLLECRSEGEMDFGSVSGKLLYRACVKVLNKKKLSGRVDTPWRSVLGFNDDVKPEWTHFSCLERSERWWISRAVPVDLTDGGSVEQCQ</sequence>
<evidence type="ECO:0000256" key="1">
    <source>
        <dbReference type="PROSITE-ProRule" id="PRU00047"/>
    </source>
</evidence>
<keyword evidence="1" id="KW-0863">Zinc-finger</keyword>
<dbReference type="GO" id="GO:0003676">
    <property type="term" value="F:nucleic acid binding"/>
    <property type="evidence" value="ECO:0007669"/>
    <property type="project" value="InterPro"/>
</dbReference>
<dbReference type="PROSITE" id="PS50878">
    <property type="entry name" value="RT_POL"/>
    <property type="match status" value="1"/>
</dbReference>
<name>A0AAE0QAL9_9TELE</name>
<evidence type="ECO:0000259" key="3">
    <source>
        <dbReference type="PROSITE" id="PS50158"/>
    </source>
</evidence>